<evidence type="ECO:0000256" key="1">
    <source>
        <dbReference type="SAM" id="MobiDB-lite"/>
    </source>
</evidence>
<accession>A0A0F2M5A4</accession>
<protein>
    <submittedName>
        <fullName evidence="2">Uncharacterized protein</fullName>
    </submittedName>
</protein>
<feature type="compositionally biased region" description="Low complexity" evidence="1">
    <location>
        <begin position="125"/>
        <end position="148"/>
    </location>
</feature>
<dbReference type="EMBL" id="AXCR01000008">
    <property type="protein sequence ID" value="KJR83955.1"/>
    <property type="molecule type" value="Genomic_DNA"/>
</dbReference>
<name>A0A0F2M5A4_SPOSC</name>
<organism evidence="2 3">
    <name type="scientific">Sporothrix schenckii 1099-18</name>
    <dbReference type="NCBI Taxonomy" id="1397361"/>
    <lineage>
        <taxon>Eukaryota</taxon>
        <taxon>Fungi</taxon>
        <taxon>Dikarya</taxon>
        <taxon>Ascomycota</taxon>
        <taxon>Pezizomycotina</taxon>
        <taxon>Sordariomycetes</taxon>
        <taxon>Sordariomycetidae</taxon>
        <taxon>Ophiostomatales</taxon>
        <taxon>Ophiostomataceae</taxon>
        <taxon>Sporothrix</taxon>
    </lineage>
</organism>
<evidence type="ECO:0000313" key="2">
    <source>
        <dbReference type="EMBL" id="KJR83955.1"/>
    </source>
</evidence>
<reference evidence="2 3" key="2">
    <citation type="journal article" date="2015" name="Eukaryot. Cell">
        <title>Asexual propagation of a virulent clone complex in a human and feline outbreak of sporotrichosis.</title>
        <authorList>
            <person name="Teixeira Mde M."/>
            <person name="Rodrigues A.M."/>
            <person name="Tsui C.K."/>
            <person name="de Almeida L.G."/>
            <person name="Van Diepeningen A.D."/>
            <person name="van den Ende B.G."/>
            <person name="Fernandes G.F."/>
            <person name="Kano R."/>
            <person name="Hamelin R.C."/>
            <person name="Lopes-Bezerra L.M."/>
            <person name="Vasconcelos A.T."/>
            <person name="de Hoog S."/>
            <person name="de Camargo Z.P."/>
            <person name="Felipe M.S."/>
        </authorList>
    </citation>
    <scope>NUCLEOTIDE SEQUENCE [LARGE SCALE GENOMIC DNA]</scope>
    <source>
        <strain evidence="2 3">1099-18</strain>
    </source>
</reference>
<dbReference type="VEuPathDB" id="FungiDB:SPSK_00276"/>
<evidence type="ECO:0000313" key="3">
    <source>
        <dbReference type="Proteomes" id="UP000033710"/>
    </source>
</evidence>
<dbReference type="Proteomes" id="UP000033710">
    <property type="component" value="Unassembled WGS sequence"/>
</dbReference>
<gene>
    <name evidence="2" type="ORF">SPSK_00276</name>
</gene>
<dbReference type="AlphaFoldDB" id="A0A0F2M5A4"/>
<dbReference type="GeneID" id="27662527"/>
<dbReference type="KEGG" id="ssck:SPSK_00276"/>
<feature type="compositionally biased region" description="Polar residues" evidence="1">
    <location>
        <begin position="74"/>
        <end position="85"/>
    </location>
</feature>
<sequence length="186" mass="20180">MPSFSLRLFQVTRRGRREPTTPGQRGEDPWEPGGLRGYTRHRGHEPPPGYGRYDRTGGGIEKGLRRRIVDERYATQSIAPSAHTATQKHKMDRDLLHKTATRIAPAGETKTESNGNGNGTGKGSGSKAASNNDHASEAAAADNNNGNGRTPKKRRKVNHGSPPLHNMSTALLANPCLQLVYIAVDL</sequence>
<reference evidence="2 3" key="1">
    <citation type="journal article" date="2014" name="BMC Genomics">
        <title>Comparative genomics of the major fungal agents of human and animal Sporotrichosis: Sporothrix schenckii and Sporothrix brasiliensis.</title>
        <authorList>
            <person name="Teixeira M.M."/>
            <person name="de Almeida L.G."/>
            <person name="Kubitschek-Barreira P."/>
            <person name="Alves F.L."/>
            <person name="Kioshima E.S."/>
            <person name="Abadio A.K."/>
            <person name="Fernandes L."/>
            <person name="Derengowski L.S."/>
            <person name="Ferreira K.S."/>
            <person name="Souza R.C."/>
            <person name="Ruiz J.C."/>
            <person name="de Andrade N.C."/>
            <person name="Paes H.C."/>
            <person name="Nicola A.M."/>
            <person name="Albuquerque P."/>
            <person name="Gerber A.L."/>
            <person name="Martins V.P."/>
            <person name="Peconick L.D."/>
            <person name="Neto A.V."/>
            <person name="Chaucanez C.B."/>
            <person name="Silva P.A."/>
            <person name="Cunha O.L."/>
            <person name="de Oliveira F.F."/>
            <person name="dos Santos T.C."/>
            <person name="Barros A.L."/>
            <person name="Soares M.A."/>
            <person name="de Oliveira L.M."/>
            <person name="Marini M.M."/>
            <person name="Villalobos-Duno H."/>
            <person name="Cunha M.M."/>
            <person name="de Hoog S."/>
            <person name="da Silveira J.F."/>
            <person name="Henrissat B."/>
            <person name="Nino-Vega G.A."/>
            <person name="Cisalpino P.S."/>
            <person name="Mora-Montes H.M."/>
            <person name="Almeida S.R."/>
            <person name="Stajich J.E."/>
            <person name="Lopes-Bezerra L.M."/>
            <person name="Vasconcelos A.T."/>
            <person name="Felipe M.S."/>
        </authorList>
    </citation>
    <scope>NUCLEOTIDE SEQUENCE [LARGE SCALE GENOMIC DNA]</scope>
    <source>
        <strain evidence="2 3">1099-18</strain>
    </source>
</reference>
<dbReference type="RefSeq" id="XP_016586631.1">
    <property type="nucleotide sequence ID" value="XM_016727250.1"/>
</dbReference>
<comment type="caution">
    <text evidence="2">The sequence shown here is derived from an EMBL/GenBank/DDBJ whole genome shotgun (WGS) entry which is preliminary data.</text>
</comment>
<proteinExistence type="predicted"/>
<feature type="region of interest" description="Disordered" evidence="1">
    <location>
        <begin position="1"/>
        <end position="168"/>
    </location>
</feature>